<dbReference type="Pfam" id="PF00089">
    <property type="entry name" value="Trypsin"/>
    <property type="match status" value="1"/>
</dbReference>
<dbReference type="FunFam" id="2.40.10.10:FF:000028">
    <property type="entry name" value="Serine protease easter"/>
    <property type="match status" value="1"/>
</dbReference>
<dbReference type="PANTHER" id="PTHR24252">
    <property type="entry name" value="ACROSIN-RELATED"/>
    <property type="match status" value="1"/>
</dbReference>
<dbReference type="PRINTS" id="PR00722">
    <property type="entry name" value="CHYMOTRYPSIN"/>
</dbReference>
<reference evidence="9 10" key="1">
    <citation type="journal article" date="2024" name="BMC Genomics">
        <title>De novo assembly and annotation of Popillia japonica's genome with initial clues to its potential as an invasive pest.</title>
        <authorList>
            <person name="Cucini C."/>
            <person name="Boschi S."/>
            <person name="Funari R."/>
            <person name="Cardaioli E."/>
            <person name="Iannotti N."/>
            <person name="Marturano G."/>
            <person name="Paoli F."/>
            <person name="Bruttini M."/>
            <person name="Carapelli A."/>
            <person name="Frati F."/>
            <person name="Nardi F."/>
        </authorList>
    </citation>
    <scope>NUCLEOTIDE SEQUENCE [LARGE SCALE GENOMIC DNA]</scope>
    <source>
        <strain evidence="9">DMR45628</strain>
    </source>
</reference>
<keyword evidence="10" id="KW-1185">Reference proteome</keyword>
<dbReference type="InterPro" id="IPR018114">
    <property type="entry name" value="TRYPSIN_HIS"/>
</dbReference>
<sequence length="326" mass="35965">MAKFLYSSTNLVYIFGDLEVGDRCGPRNERRCTLVTNCPEAVEKLKQKQKPGLETCGFQGQLEIVCCSNKGEQTPKIPVRNSVAACERYSKGYTIDLKPFIIKGENVSLGEFPYMAAVGYPGNANGETTWECGGMLISERFVLTAAHCTVRVDSKLPSMVRLGKIDLLGDLDNVTGQDIPVEEVIVHPEYHHLRKLNDIALLRLARSAEFNDNVKAVCLNTRQEIRSGLIVLGWGVIDTETEERSRFLQKAFVEPYDLNKCNQTFLDSPSKTAIYDKQLCALSKAAVRSDTCQGDSGGPIQIQNTRDNSETPLVVVGITSYGRGCG</sequence>
<comment type="caution">
    <text evidence="9">The sequence shown here is derived from an EMBL/GenBank/DDBJ whole genome shotgun (WGS) entry which is preliminary data.</text>
</comment>
<dbReference type="AlphaFoldDB" id="A0AAW1HUI5"/>
<comment type="similarity">
    <text evidence="6">Belongs to the peptidase S1 family. CLIP subfamily.</text>
</comment>
<keyword evidence="5" id="KW-0325">Glycoprotein</keyword>
<comment type="subcellular location">
    <subcellularLocation>
        <location evidence="1">Secreted</location>
    </subcellularLocation>
</comment>
<evidence type="ECO:0000313" key="10">
    <source>
        <dbReference type="Proteomes" id="UP001458880"/>
    </source>
</evidence>
<dbReference type="PROSITE" id="PS00134">
    <property type="entry name" value="TRYPSIN_HIS"/>
    <property type="match status" value="1"/>
</dbReference>
<dbReference type="GO" id="GO:0006508">
    <property type="term" value="P:proteolysis"/>
    <property type="evidence" value="ECO:0007669"/>
    <property type="project" value="UniProtKB-KW"/>
</dbReference>
<dbReference type="Gene3D" id="2.40.10.10">
    <property type="entry name" value="Trypsin-like serine proteases"/>
    <property type="match status" value="2"/>
</dbReference>
<dbReference type="InterPro" id="IPR001314">
    <property type="entry name" value="Peptidase_S1A"/>
</dbReference>
<keyword evidence="3" id="KW-0732">Signal</keyword>
<dbReference type="SMART" id="SM00020">
    <property type="entry name" value="Tryp_SPc"/>
    <property type="match status" value="1"/>
</dbReference>
<keyword evidence="7" id="KW-0720">Serine protease</keyword>
<keyword evidence="2" id="KW-0964">Secreted</keyword>
<proteinExistence type="inferred from homology"/>
<evidence type="ECO:0000256" key="6">
    <source>
        <dbReference type="ARBA" id="ARBA00024195"/>
    </source>
</evidence>
<dbReference type="GO" id="GO:0005576">
    <property type="term" value="C:extracellular region"/>
    <property type="evidence" value="ECO:0007669"/>
    <property type="project" value="UniProtKB-SubCell"/>
</dbReference>
<name>A0AAW1HUI5_POPJA</name>
<keyword evidence="7" id="KW-0378">Hydrolase</keyword>
<dbReference type="Proteomes" id="UP001458880">
    <property type="component" value="Unassembled WGS sequence"/>
</dbReference>
<dbReference type="SUPFAM" id="SSF50494">
    <property type="entry name" value="Trypsin-like serine proteases"/>
    <property type="match status" value="1"/>
</dbReference>
<dbReference type="PANTHER" id="PTHR24252:SF7">
    <property type="entry name" value="HYALIN"/>
    <property type="match status" value="1"/>
</dbReference>
<dbReference type="PROSITE" id="PS50240">
    <property type="entry name" value="TRYPSIN_DOM"/>
    <property type="match status" value="1"/>
</dbReference>
<dbReference type="InterPro" id="IPR009003">
    <property type="entry name" value="Peptidase_S1_PA"/>
</dbReference>
<dbReference type="CDD" id="cd00190">
    <property type="entry name" value="Tryp_SPc"/>
    <property type="match status" value="1"/>
</dbReference>
<dbReference type="FunFam" id="2.40.10.10:FF:000054">
    <property type="entry name" value="Complement C1r subcomponent"/>
    <property type="match status" value="1"/>
</dbReference>
<feature type="non-terminal residue" evidence="9">
    <location>
        <position position="326"/>
    </location>
</feature>
<dbReference type="InterPro" id="IPR001254">
    <property type="entry name" value="Trypsin_dom"/>
</dbReference>
<dbReference type="PROSITE" id="PS00135">
    <property type="entry name" value="TRYPSIN_SER"/>
    <property type="match status" value="1"/>
</dbReference>
<organism evidence="9 10">
    <name type="scientific">Popillia japonica</name>
    <name type="common">Japanese beetle</name>
    <dbReference type="NCBI Taxonomy" id="7064"/>
    <lineage>
        <taxon>Eukaryota</taxon>
        <taxon>Metazoa</taxon>
        <taxon>Ecdysozoa</taxon>
        <taxon>Arthropoda</taxon>
        <taxon>Hexapoda</taxon>
        <taxon>Insecta</taxon>
        <taxon>Pterygota</taxon>
        <taxon>Neoptera</taxon>
        <taxon>Endopterygota</taxon>
        <taxon>Coleoptera</taxon>
        <taxon>Polyphaga</taxon>
        <taxon>Scarabaeiformia</taxon>
        <taxon>Scarabaeidae</taxon>
        <taxon>Rutelinae</taxon>
        <taxon>Popillia</taxon>
    </lineage>
</organism>
<evidence type="ECO:0000256" key="5">
    <source>
        <dbReference type="ARBA" id="ARBA00023180"/>
    </source>
</evidence>
<evidence type="ECO:0000256" key="3">
    <source>
        <dbReference type="ARBA" id="ARBA00022729"/>
    </source>
</evidence>
<gene>
    <name evidence="9" type="ORF">QE152_g39275</name>
</gene>
<dbReference type="InterPro" id="IPR033116">
    <property type="entry name" value="TRYPSIN_SER"/>
</dbReference>
<evidence type="ECO:0000256" key="4">
    <source>
        <dbReference type="ARBA" id="ARBA00023157"/>
    </source>
</evidence>
<feature type="domain" description="Peptidase S1" evidence="8">
    <location>
        <begin position="101"/>
        <end position="326"/>
    </location>
</feature>
<protein>
    <submittedName>
        <fullName evidence="9">Trypsin</fullName>
    </submittedName>
</protein>
<dbReference type="EMBL" id="JASPKY010000922">
    <property type="protein sequence ID" value="KAK9680192.1"/>
    <property type="molecule type" value="Genomic_DNA"/>
</dbReference>
<evidence type="ECO:0000313" key="9">
    <source>
        <dbReference type="EMBL" id="KAK9680192.1"/>
    </source>
</evidence>
<evidence type="ECO:0000259" key="8">
    <source>
        <dbReference type="PROSITE" id="PS50240"/>
    </source>
</evidence>
<accession>A0AAW1HUI5</accession>
<evidence type="ECO:0000256" key="1">
    <source>
        <dbReference type="ARBA" id="ARBA00004613"/>
    </source>
</evidence>
<keyword evidence="7" id="KW-0645">Protease</keyword>
<dbReference type="InterPro" id="IPR043504">
    <property type="entry name" value="Peptidase_S1_PA_chymotrypsin"/>
</dbReference>
<evidence type="ECO:0000256" key="2">
    <source>
        <dbReference type="ARBA" id="ARBA00022525"/>
    </source>
</evidence>
<keyword evidence="4" id="KW-1015">Disulfide bond</keyword>
<dbReference type="GO" id="GO:0004252">
    <property type="term" value="F:serine-type endopeptidase activity"/>
    <property type="evidence" value="ECO:0007669"/>
    <property type="project" value="InterPro"/>
</dbReference>
<evidence type="ECO:0000256" key="7">
    <source>
        <dbReference type="RuleBase" id="RU363034"/>
    </source>
</evidence>